<dbReference type="InterPro" id="IPR018506">
    <property type="entry name" value="Cyt_B5_heme-BS"/>
</dbReference>
<accession>A0A318YZR7</accession>
<comment type="similarity">
    <text evidence="2">Belongs to the fatty acid desaturase type 1 family.</text>
</comment>
<dbReference type="GO" id="GO:0004768">
    <property type="term" value="F:stearoyl-CoA 9-desaturase activity"/>
    <property type="evidence" value="ECO:0007669"/>
    <property type="project" value="InterPro"/>
</dbReference>
<keyword evidence="5 14" id="KW-0812">Transmembrane</keyword>
<feature type="transmembrane region" description="Helical" evidence="14">
    <location>
        <begin position="59"/>
        <end position="78"/>
    </location>
</feature>
<evidence type="ECO:0000256" key="7">
    <source>
        <dbReference type="ARBA" id="ARBA00022832"/>
    </source>
</evidence>
<keyword evidence="6" id="KW-0479">Metal-binding</keyword>
<reference evidence="16" key="1">
    <citation type="submission" date="2016-12" db="EMBL/GenBank/DDBJ databases">
        <title>The genomes of Aspergillus section Nigri reveals drivers in fungal speciation.</title>
        <authorList>
            <consortium name="DOE Joint Genome Institute"/>
            <person name="Vesth T.C."/>
            <person name="Nybo J."/>
            <person name="Theobald S."/>
            <person name="Brandl J."/>
            <person name="Frisvad J.C."/>
            <person name="Nielsen K.F."/>
            <person name="Lyhne E.K."/>
            <person name="Kogle M.E."/>
            <person name="Kuo A."/>
            <person name="Riley R."/>
            <person name="Clum A."/>
            <person name="Nolan M."/>
            <person name="Lipzen A."/>
            <person name="Salamov A."/>
            <person name="Henrissat B."/>
            <person name="Wiebenga A."/>
            <person name="De Vries R.P."/>
            <person name="Grigoriev I.V."/>
            <person name="Mortensen U.H."/>
            <person name="Andersen M.R."/>
            <person name="Baker S.E."/>
        </authorList>
    </citation>
    <scope>NUCLEOTIDE SEQUENCE [LARGE SCALE GENOMIC DNA]</scope>
    <source>
        <strain evidence="16">CBS 115656</strain>
    </source>
</reference>
<comment type="subcellular location">
    <subcellularLocation>
        <location evidence="1">Membrane</location>
        <topology evidence="1">Multi-pass membrane protein</topology>
    </subcellularLocation>
</comment>
<evidence type="ECO:0000256" key="10">
    <source>
        <dbReference type="ARBA" id="ARBA00023004"/>
    </source>
</evidence>
<dbReference type="PROSITE" id="PS50255">
    <property type="entry name" value="CYTOCHROME_B5_2"/>
    <property type="match status" value="1"/>
</dbReference>
<dbReference type="InterPro" id="IPR009160">
    <property type="entry name" value="Acyl-CoA_deSatase_haem/ster-bd"/>
</dbReference>
<keyword evidence="4" id="KW-0349">Heme</keyword>
<dbReference type="Proteomes" id="UP000247647">
    <property type="component" value="Unassembled WGS sequence"/>
</dbReference>
<proteinExistence type="inferred from homology"/>
<dbReference type="CDD" id="cd03505">
    <property type="entry name" value="Delta9-FADS-like"/>
    <property type="match status" value="1"/>
</dbReference>
<dbReference type="GeneID" id="37122491"/>
<evidence type="ECO:0000259" key="15">
    <source>
        <dbReference type="PROSITE" id="PS50255"/>
    </source>
</evidence>
<dbReference type="InterPro" id="IPR005804">
    <property type="entry name" value="FA_desaturase_dom"/>
</dbReference>
<keyword evidence="17" id="KW-1185">Reference proteome</keyword>
<evidence type="ECO:0000256" key="12">
    <source>
        <dbReference type="ARBA" id="ARBA00023136"/>
    </source>
</evidence>
<dbReference type="InterPro" id="IPR015876">
    <property type="entry name" value="Acyl-CoA_DS"/>
</dbReference>
<feature type="transmembrane region" description="Helical" evidence="14">
    <location>
        <begin position="173"/>
        <end position="194"/>
    </location>
</feature>
<evidence type="ECO:0000256" key="11">
    <source>
        <dbReference type="ARBA" id="ARBA00023098"/>
    </source>
</evidence>
<dbReference type="AlphaFoldDB" id="A0A318YZR7"/>
<evidence type="ECO:0000313" key="17">
    <source>
        <dbReference type="Proteomes" id="UP000247647"/>
    </source>
</evidence>
<evidence type="ECO:0000256" key="6">
    <source>
        <dbReference type="ARBA" id="ARBA00022723"/>
    </source>
</evidence>
<evidence type="ECO:0000256" key="14">
    <source>
        <dbReference type="SAM" id="Phobius"/>
    </source>
</evidence>
<evidence type="ECO:0000256" key="4">
    <source>
        <dbReference type="ARBA" id="ARBA00022617"/>
    </source>
</evidence>
<keyword evidence="10" id="KW-0408">Iron</keyword>
<evidence type="ECO:0000256" key="9">
    <source>
        <dbReference type="ARBA" id="ARBA00023002"/>
    </source>
</evidence>
<keyword evidence="9" id="KW-0560">Oxidoreductase</keyword>
<keyword evidence="7" id="KW-0276">Fatty acid metabolism</keyword>
<dbReference type="PRINTS" id="PR00075">
    <property type="entry name" value="FACDDSATRASE"/>
</dbReference>
<dbReference type="Gene3D" id="3.10.120.10">
    <property type="entry name" value="Cytochrome b5-like heme/steroid binding domain"/>
    <property type="match status" value="1"/>
</dbReference>
<dbReference type="GO" id="GO:0005789">
    <property type="term" value="C:endoplasmic reticulum membrane"/>
    <property type="evidence" value="ECO:0007669"/>
    <property type="project" value="TreeGrafter"/>
</dbReference>
<dbReference type="GO" id="GO:0006636">
    <property type="term" value="P:unsaturated fatty acid biosynthetic process"/>
    <property type="evidence" value="ECO:0007669"/>
    <property type="project" value="InterPro"/>
</dbReference>
<evidence type="ECO:0000256" key="5">
    <source>
        <dbReference type="ARBA" id="ARBA00022692"/>
    </source>
</evidence>
<evidence type="ECO:0000313" key="16">
    <source>
        <dbReference type="EMBL" id="PYH39674.1"/>
    </source>
</evidence>
<feature type="non-terminal residue" evidence="16">
    <location>
        <position position="417"/>
    </location>
</feature>
<dbReference type="GO" id="GO:0005506">
    <property type="term" value="F:iron ion binding"/>
    <property type="evidence" value="ECO:0007669"/>
    <property type="project" value="TreeGrafter"/>
</dbReference>
<feature type="transmembrane region" description="Helical" evidence="14">
    <location>
        <begin position="90"/>
        <end position="112"/>
    </location>
</feature>
<evidence type="ECO:0000256" key="3">
    <source>
        <dbReference type="ARBA" id="ARBA00022516"/>
    </source>
</evidence>
<evidence type="ECO:0000256" key="8">
    <source>
        <dbReference type="ARBA" id="ARBA00022989"/>
    </source>
</evidence>
<dbReference type="PANTHER" id="PTHR11351">
    <property type="entry name" value="ACYL-COA DESATURASE"/>
    <property type="match status" value="1"/>
</dbReference>
<dbReference type="SMART" id="SM01117">
    <property type="entry name" value="Cyt-b5"/>
    <property type="match status" value="1"/>
</dbReference>
<evidence type="ECO:0000256" key="1">
    <source>
        <dbReference type="ARBA" id="ARBA00004141"/>
    </source>
</evidence>
<dbReference type="PROSITE" id="PS00191">
    <property type="entry name" value="CYTOCHROME_B5_1"/>
    <property type="match status" value="1"/>
</dbReference>
<keyword evidence="13" id="KW-0275">Fatty acid biosynthesis</keyword>
<sequence>MEAHKLPPLGEQRVHISQLPMTWRNWYKHLNWWGIILTIVVPLYGCLQAFSTPLQKETAIWSVLYYFCTGFGITAGYHRLWAHASYGAFLPLKVFLALMGAGAGEGSIRWWARAHRSHHRHTDTSKDPYSVNKGLLYSHMGWLIFKQNPKRLGRVDTADLNVDAVVVWQHRNYLVIILATAFLLPTLVSGLGWGDWKGGFIYAGILRMFFVHQATFCVNSLAHWLGEQPFDDRRSSRDHLITALLALGEGYHNFHHSFPSGYRNAEKWWQYDATKWIIWIWGQLGLAYDLKTFAANEILKCRLQKRQKLLDHEKLQLDWGIPIESLPVIQWRDYIYQTEVSKRPLIVISGIVHDVSRFMDTHPGGRIMIQSGIGKDATSMFKGGVYMHSKSAHNQLAKMRVAVIYGGGEDAEYQRQE</sequence>
<dbReference type="Pfam" id="PF00487">
    <property type="entry name" value="FA_desaturase"/>
    <property type="match status" value="1"/>
</dbReference>
<protein>
    <submittedName>
        <fullName evidence="16">Stearic acid desaturase</fullName>
    </submittedName>
</protein>
<dbReference type="SUPFAM" id="SSF55856">
    <property type="entry name" value="Cytochrome b5-like heme/steroid binding domain"/>
    <property type="match status" value="1"/>
</dbReference>
<keyword evidence="12 14" id="KW-0472">Membrane</keyword>
<keyword evidence="11" id="KW-0443">Lipid metabolism</keyword>
<feature type="domain" description="Cytochrome b5 heme-binding" evidence="15">
    <location>
        <begin position="336"/>
        <end position="405"/>
    </location>
</feature>
<dbReference type="RefSeq" id="XP_025485152.1">
    <property type="nucleotide sequence ID" value="XM_025620035.1"/>
</dbReference>
<name>A0A318YZR7_ASPNB</name>
<organism evidence="16 17">
    <name type="scientific">Aspergillus neoniger (strain CBS 115656)</name>
    <dbReference type="NCBI Taxonomy" id="1448310"/>
    <lineage>
        <taxon>Eukaryota</taxon>
        <taxon>Fungi</taxon>
        <taxon>Dikarya</taxon>
        <taxon>Ascomycota</taxon>
        <taxon>Pezizomycotina</taxon>
        <taxon>Eurotiomycetes</taxon>
        <taxon>Eurotiomycetidae</taxon>
        <taxon>Eurotiales</taxon>
        <taxon>Aspergillaceae</taxon>
        <taxon>Aspergillus</taxon>
        <taxon>Aspergillus subgen. Circumdati</taxon>
    </lineage>
</organism>
<dbReference type="PIRSF" id="PIRSF000345">
    <property type="entry name" value="OLE1"/>
    <property type="match status" value="1"/>
</dbReference>
<dbReference type="OrthoDB" id="4452203at2759"/>
<dbReference type="PANTHER" id="PTHR11351:SF31">
    <property type="entry name" value="DESATURASE 1, ISOFORM A-RELATED"/>
    <property type="match status" value="1"/>
</dbReference>
<keyword evidence="8 14" id="KW-1133">Transmembrane helix</keyword>
<evidence type="ECO:0000256" key="2">
    <source>
        <dbReference type="ARBA" id="ARBA00009295"/>
    </source>
</evidence>
<dbReference type="GO" id="GO:0020037">
    <property type="term" value="F:heme binding"/>
    <property type="evidence" value="ECO:0007669"/>
    <property type="project" value="InterPro"/>
</dbReference>
<gene>
    <name evidence="16" type="ORF">BO87DRAFT_323507</name>
</gene>
<feature type="transmembrane region" description="Helical" evidence="14">
    <location>
        <begin position="30"/>
        <end position="47"/>
    </location>
</feature>
<dbReference type="InterPro" id="IPR001199">
    <property type="entry name" value="Cyt_B5-like_heme/steroid-bd"/>
</dbReference>
<keyword evidence="3" id="KW-0444">Lipid biosynthesis</keyword>
<evidence type="ECO:0000256" key="13">
    <source>
        <dbReference type="ARBA" id="ARBA00023160"/>
    </source>
</evidence>
<dbReference type="Pfam" id="PF00173">
    <property type="entry name" value="Cyt-b5"/>
    <property type="match status" value="1"/>
</dbReference>
<dbReference type="InterPro" id="IPR036400">
    <property type="entry name" value="Cyt_B5-like_heme/steroid_sf"/>
</dbReference>
<dbReference type="EMBL" id="KZ821445">
    <property type="protein sequence ID" value="PYH39674.1"/>
    <property type="molecule type" value="Genomic_DNA"/>
</dbReference>